<organism evidence="2 3">
    <name type="scientific">Papaver somniferum</name>
    <name type="common">Opium poppy</name>
    <dbReference type="NCBI Taxonomy" id="3469"/>
    <lineage>
        <taxon>Eukaryota</taxon>
        <taxon>Viridiplantae</taxon>
        <taxon>Streptophyta</taxon>
        <taxon>Embryophyta</taxon>
        <taxon>Tracheophyta</taxon>
        <taxon>Spermatophyta</taxon>
        <taxon>Magnoliopsida</taxon>
        <taxon>Ranunculales</taxon>
        <taxon>Papaveraceae</taxon>
        <taxon>Papaveroideae</taxon>
        <taxon>Papaver</taxon>
    </lineage>
</organism>
<proteinExistence type="predicted"/>
<keyword evidence="1" id="KW-0732">Signal</keyword>
<protein>
    <submittedName>
        <fullName evidence="2">Uncharacterized protein</fullName>
    </submittedName>
</protein>
<feature type="signal peptide" evidence="1">
    <location>
        <begin position="1"/>
        <end position="24"/>
    </location>
</feature>
<dbReference type="Gramene" id="RZC60055">
    <property type="protein sequence ID" value="RZC60055"/>
    <property type="gene ID" value="C5167_021814"/>
</dbReference>
<keyword evidence="3" id="KW-1185">Reference proteome</keyword>
<dbReference type="Proteomes" id="UP000316621">
    <property type="component" value="Chromosome 5"/>
</dbReference>
<reference evidence="2 3" key="1">
    <citation type="journal article" date="2018" name="Science">
        <title>The opium poppy genome and morphinan production.</title>
        <authorList>
            <person name="Guo L."/>
            <person name="Winzer T."/>
            <person name="Yang X."/>
            <person name="Li Y."/>
            <person name="Ning Z."/>
            <person name="He Z."/>
            <person name="Teodor R."/>
            <person name="Lu Y."/>
            <person name="Bowser T.A."/>
            <person name="Graham I.A."/>
            <person name="Ye K."/>
        </authorList>
    </citation>
    <scope>NUCLEOTIDE SEQUENCE [LARGE SCALE GENOMIC DNA]</scope>
    <source>
        <strain evidence="3">cv. HN1</strain>
        <tissue evidence="2">Leaves</tissue>
    </source>
</reference>
<dbReference type="AlphaFoldDB" id="A0A4Y7JK62"/>
<feature type="chain" id="PRO_5021304763" evidence="1">
    <location>
        <begin position="25"/>
        <end position="78"/>
    </location>
</feature>
<evidence type="ECO:0000256" key="1">
    <source>
        <dbReference type="SAM" id="SignalP"/>
    </source>
</evidence>
<evidence type="ECO:0000313" key="2">
    <source>
        <dbReference type="EMBL" id="RZC60055.1"/>
    </source>
</evidence>
<evidence type="ECO:0000313" key="3">
    <source>
        <dbReference type="Proteomes" id="UP000316621"/>
    </source>
</evidence>
<gene>
    <name evidence="2" type="ORF">C5167_021814</name>
</gene>
<dbReference type="EMBL" id="CM010719">
    <property type="protein sequence ID" value="RZC60055.1"/>
    <property type="molecule type" value="Genomic_DNA"/>
</dbReference>
<sequence length="78" mass="8484">MAKMSMLVCLFLFVLIAMPTSSSSRMMLPQDPGLVETKCTKLVSDICSDVTGCRGACPTLECPNAYYVEKCCNCKVCC</sequence>
<accession>A0A4Y7JK62</accession>
<name>A0A4Y7JK62_PAPSO</name>